<dbReference type="InterPro" id="IPR036259">
    <property type="entry name" value="MFS_trans_sf"/>
</dbReference>
<dbReference type="Gene3D" id="1.20.1250.20">
    <property type="entry name" value="MFS general substrate transporter like domains"/>
    <property type="match status" value="1"/>
</dbReference>
<reference evidence="8 9" key="1">
    <citation type="journal article" date="2016" name="Nat. Commun.">
        <title>Ectomycorrhizal ecology is imprinted in the genome of the dominant symbiotic fungus Cenococcum geophilum.</title>
        <authorList>
            <consortium name="DOE Joint Genome Institute"/>
            <person name="Peter M."/>
            <person name="Kohler A."/>
            <person name="Ohm R.A."/>
            <person name="Kuo A."/>
            <person name="Krutzmann J."/>
            <person name="Morin E."/>
            <person name="Arend M."/>
            <person name="Barry K.W."/>
            <person name="Binder M."/>
            <person name="Choi C."/>
            <person name="Clum A."/>
            <person name="Copeland A."/>
            <person name="Grisel N."/>
            <person name="Haridas S."/>
            <person name="Kipfer T."/>
            <person name="LaButti K."/>
            <person name="Lindquist E."/>
            <person name="Lipzen A."/>
            <person name="Maire R."/>
            <person name="Meier B."/>
            <person name="Mihaltcheva S."/>
            <person name="Molinier V."/>
            <person name="Murat C."/>
            <person name="Poggeler S."/>
            <person name="Quandt C.A."/>
            <person name="Sperisen C."/>
            <person name="Tritt A."/>
            <person name="Tisserant E."/>
            <person name="Crous P.W."/>
            <person name="Henrissat B."/>
            <person name="Nehls U."/>
            <person name="Egli S."/>
            <person name="Spatafora J.W."/>
            <person name="Grigoriev I.V."/>
            <person name="Martin F.M."/>
        </authorList>
    </citation>
    <scope>NUCLEOTIDE SEQUENCE [LARGE SCALE GENOMIC DNA]</scope>
    <source>
        <strain evidence="8 9">CBS 207.34</strain>
    </source>
</reference>
<dbReference type="GO" id="GO:0022857">
    <property type="term" value="F:transmembrane transporter activity"/>
    <property type="evidence" value="ECO:0007669"/>
    <property type="project" value="InterPro"/>
</dbReference>
<feature type="non-terminal residue" evidence="8">
    <location>
        <position position="1"/>
    </location>
</feature>
<feature type="region of interest" description="Disordered" evidence="5">
    <location>
        <begin position="1"/>
        <end position="21"/>
    </location>
</feature>
<evidence type="ECO:0000256" key="1">
    <source>
        <dbReference type="ARBA" id="ARBA00004141"/>
    </source>
</evidence>
<evidence type="ECO:0000256" key="2">
    <source>
        <dbReference type="ARBA" id="ARBA00022692"/>
    </source>
</evidence>
<dbReference type="FunFam" id="1.20.1250.20:FF:000011">
    <property type="entry name" value="MFS multidrug transporter, putative"/>
    <property type="match status" value="1"/>
</dbReference>
<accession>A0A8E2EMB1</accession>
<evidence type="ECO:0000313" key="8">
    <source>
        <dbReference type="EMBL" id="OCL01221.1"/>
    </source>
</evidence>
<comment type="subcellular location">
    <subcellularLocation>
        <location evidence="1">Membrane</location>
        <topology evidence="1">Multi-pass membrane protein</topology>
    </subcellularLocation>
</comment>
<evidence type="ECO:0000256" key="4">
    <source>
        <dbReference type="ARBA" id="ARBA00023136"/>
    </source>
</evidence>
<evidence type="ECO:0000256" key="6">
    <source>
        <dbReference type="SAM" id="Phobius"/>
    </source>
</evidence>
<keyword evidence="4 6" id="KW-0472">Membrane</keyword>
<dbReference type="PANTHER" id="PTHR23502">
    <property type="entry name" value="MAJOR FACILITATOR SUPERFAMILY"/>
    <property type="match status" value="1"/>
</dbReference>
<dbReference type="InterPro" id="IPR011701">
    <property type="entry name" value="MFS"/>
</dbReference>
<feature type="transmembrane region" description="Helical" evidence="6">
    <location>
        <begin position="136"/>
        <end position="158"/>
    </location>
</feature>
<dbReference type="EMBL" id="KV751169">
    <property type="protein sequence ID" value="OCL01221.1"/>
    <property type="molecule type" value="Genomic_DNA"/>
</dbReference>
<proteinExistence type="predicted"/>
<dbReference type="Pfam" id="PF07690">
    <property type="entry name" value="MFS_1"/>
    <property type="match status" value="1"/>
</dbReference>
<dbReference type="AlphaFoldDB" id="A0A8E2EMB1"/>
<keyword evidence="9" id="KW-1185">Reference proteome</keyword>
<feature type="transmembrane region" description="Helical" evidence="6">
    <location>
        <begin position="353"/>
        <end position="372"/>
    </location>
</feature>
<dbReference type="PANTHER" id="PTHR23502:SF47">
    <property type="entry name" value="MAJOR FACILITATOR SUPERFAMILY (MFS) PROFILE DOMAIN-CONTAINING PROTEIN-RELATED"/>
    <property type="match status" value="1"/>
</dbReference>
<keyword evidence="2 6" id="KW-0812">Transmembrane</keyword>
<protein>
    <submittedName>
        <fullName evidence="8">MFS general substrate transporter</fullName>
    </submittedName>
</protein>
<evidence type="ECO:0000256" key="3">
    <source>
        <dbReference type="ARBA" id="ARBA00022989"/>
    </source>
</evidence>
<feature type="transmembrane region" description="Helical" evidence="6">
    <location>
        <begin position="106"/>
        <end position="124"/>
    </location>
</feature>
<sequence length="421" mass="46532">SQESLESQPQPPPVDENIVGWDGPGDPENPFTWPFRYKLFVSAVLNSLPLVVNVGSSILSDASRPLSKEYHVGTEVDILTISLFLLGFTFGPLIFGPLSEKFGRRWPILIGVTLFATFCLPVALAQNFQTIMICRFFSGLFGSSSMAITGGTLTDIWATPVSRGIALDVFVTTGFIGPVIGPIVGSFITQSYLGWRWTMWVTAIVAYSFAIIAFFTLPETYGPVLLTRKAGRLRYETKNWAIHSKREEHRQDVQSLVRVYLLRPWVLLATEPILVLITLYLSFLYGLLFLFFEAYPISFQEDRHWKPQIGSLAFLGILVGNLLGLAGVITHSLTIFARQIASTPGVLVPERRLPPMIVGAVLLPIGLFWFGWTSHPGTPWPAQVVAGIPVGAAMFVIFIQGFKYIVDVYLKVANSAISANT</sequence>
<dbReference type="InterPro" id="IPR020846">
    <property type="entry name" value="MFS_dom"/>
</dbReference>
<dbReference type="OrthoDB" id="446368at2759"/>
<evidence type="ECO:0000259" key="7">
    <source>
        <dbReference type="PROSITE" id="PS50850"/>
    </source>
</evidence>
<dbReference type="PROSITE" id="PS50850">
    <property type="entry name" value="MFS"/>
    <property type="match status" value="1"/>
</dbReference>
<dbReference type="SUPFAM" id="SSF103473">
    <property type="entry name" value="MFS general substrate transporter"/>
    <property type="match status" value="1"/>
</dbReference>
<dbReference type="GO" id="GO:0005886">
    <property type="term" value="C:plasma membrane"/>
    <property type="evidence" value="ECO:0007669"/>
    <property type="project" value="TreeGrafter"/>
</dbReference>
<name>A0A8E2EMB1_9PEZI</name>
<evidence type="ECO:0000256" key="5">
    <source>
        <dbReference type="SAM" id="MobiDB-lite"/>
    </source>
</evidence>
<organism evidence="8 9">
    <name type="scientific">Glonium stellatum</name>
    <dbReference type="NCBI Taxonomy" id="574774"/>
    <lineage>
        <taxon>Eukaryota</taxon>
        <taxon>Fungi</taxon>
        <taxon>Dikarya</taxon>
        <taxon>Ascomycota</taxon>
        <taxon>Pezizomycotina</taxon>
        <taxon>Dothideomycetes</taxon>
        <taxon>Pleosporomycetidae</taxon>
        <taxon>Gloniales</taxon>
        <taxon>Gloniaceae</taxon>
        <taxon>Glonium</taxon>
    </lineage>
</organism>
<feature type="domain" description="Major facilitator superfamily (MFS) profile" evidence="7">
    <location>
        <begin position="39"/>
        <end position="421"/>
    </location>
</feature>
<gene>
    <name evidence="8" type="ORF">AOQ84DRAFT_267987</name>
</gene>
<feature type="transmembrane region" description="Helical" evidence="6">
    <location>
        <begin position="273"/>
        <end position="292"/>
    </location>
</feature>
<feature type="transmembrane region" description="Helical" evidence="6">
    <location>
        <begin position="312"/>
        <end position="333"/>
    </location>
</feature>
<feature type="transmembrane region" description="Helical" evidence="6">
    <location>
        <begin position="197"/>
        <end position="217"/>
    </location>
</feature>
<feature type="transmembrane region" description="Helical" evidence="6">
    <location>
        <begin position="384"/>
        <end position="406"/>
    </location>
</feature>
<feature type="transmembrane region" description="Helical" evidence="6">
    <location>
        <begin position="164"/>
        <end position="185"/>
    </location>
</feature>
<evidence type="ECO:0000313" key="9">
    <source>
        <dbReference type="Proteomes" id="UP000250140"/>
    </source>
</evidence>
<feature type="non-terminal residue" evidence="8">
    <location>
        <position position="421"/>
    </location>
</feature>
<feature type="transmembrane region" description="Helical" evidence="6">
    <location>
        <begin position="72"/>
        <end position="94"/>
    </location>
</feature>
<keyword evidence="3 6" id="KW-1133">Transmembrane helix</keyword>
<dbReference type="Proteomes" id="UP000250140">
    <property type="component" value="Unassembled WGS sequence"/>
</dbReference>